<dbReference type="InterPro" id="IPR005119">
    <property type="entry name" value="LysR_subst-bd"/>
</dbReference>
<gene>
    <name evidence="2" type="ORF">L497_0649</name>
</gene>
<dbReference type="PANTHER" id="PTHR30419:SF8">
    <property type="entry name" value="NITROGEN ASSIMILATION TRANSCRIPTIONAL ACTIVATOR-RELATED"/>
    <property type="match status" value="1"/>
</dbReference>
<dbReference type="Pfam" id="PF03466">
    <property type="entry name" value="LysR_substrate"/>
    <property type="match status" value="1"/>
</dbReference>
<dbReference type="Gene3D" id="3.40.190.290">
    <property type="match status" value="1"/>
</dbReference>
<reference evidence="2 3" key="1">
    <citation type="submission" date="2014-03" db="EMBL/GenBank/DDBJ databases">
        <title>Genome sequence of Bordetella holmseii.</title>
        <authorList>
            <person name="Harvill E."/>
            <person name="Goodfield L.L."/>
            <person name="Ivanov Y."/>
            <person name="Meyer J.A."/>
            <person name="Newth C."/>
            <person name="Cassiday P."/>
            <person name="Tondella M.L."/>
            <person name="Liao P."/>
            <person name="Zimmerman J."/>
            <person name="Meert K."/>
            <person name="Wessel D."/>
            <person name="Berger J."/>
            <person name="Dean J.M."/>
            <person name="Holubkov R."/>
            <person name="Burr J."/>
            <person name="Liu T."/>
            <person name="Brinkac L.M."/>
            <person name="Sanka R."/>
            <person name="Kim M."/>
            <person name="Losada L."/>
        </authorList>
    </citation>
    <scope>NUCLEOTIDE SEQUENCE [LARGE SCALE GENOMIC DNA]</scope>
    <source>
        <strain evidence="2 3">CDC-H585-BH</strain>
    </source>
</reference>
<protein>
    <submittedName>
        <fullName evidence="2">LysR substrate-binding domain protein</fullName>
    </submittedName>
</protein>
<comment type="caution">
    <text evidence="2">The sequence shown here is derived from an EMBL/GenBank/DDBJ whole genome shotgun (WGS) entry which is preliminary data.</text>
</comment>
<organism evidence="2 3">
    <name type="scientific">Bordetella holmesii CDC-H585-BH</name>
    <dbReference type="NCBI Taxonomy" id="1331206"/>
    <lineage>
        <taxon>Bacteria</taxon>
        <taxon>Pseudomonadati</taxon>
        <taxon>Pseudomonadota</taxon>
        <taxon>Betaproteobacteria</taxon>
        <taxon>Burkholderiales</taxon>
        <taxon>Alcaligenaceae</taxon>
        <taxon>Bordetella</taxon>
    </lineage>
</organism>
<dbReference type="SUPFAM" id="SSF53850">
    <property type="entry name" value="Periplasmic binding protein-like II"/>
    <property type="match status" value="1"/>
</dbReference>
<dbReference type="GO" id="GO:0005829">
    <property type="term" value="C:cytosol"/>
    <property type="evidence" value="ECO:0007669"/>
    <property type="project" value="TreeGrafter"/>
</dbReference>
<dbReference type="Proteomes" id="UP000026682">
    <property type="component" value="Unassembled WGS sequence"/>
</dbReference>
<dbReference type="PATRIC" id="fig|1331206.3.peg.3415"/>
<dbReference type="InterPro" id="IPR050950">
    <property type="entry name" value="HTH-type_LysR_regulators"/>
</dbReference>
<proteinExistence type="predicted"/>
<dbReference type="AlphaFoldDB" id="A0A158M027"/>
<evidence type="ECO:0000313" key="2">
    <source>
        <dbReference type="EMBL" id="KAK87137.1"/>
    </source>
</evidence>
<evidence type="ECO:0000313" key="3">
    <source>
        <dbReference type="Proteomes" id="UP000026682"/>
    </source>
</evidence>
<evidence type="ECO:0000259" key="1">
    <source>
        <dbReference type="Pfam" id="PF03466"/>
    </source>
</evidence>
<dbReference type="PROSITE" id="PS51257">
    <property type="entry name" value="PROKAR_LIPOPROTEIN"/>
    <property type="match status" value="1"/>
</dbReference>
<sequence>MARSRRLRLAELRETPFLMFESGFALNHVLISACERVGYTPTTAARSGQIDFIVALVASGLGIGFLPRLVAEQRQQPGVRLVELDDRDAVWEMALIWRRGGYLSHAALAWLELNRDIYPSANLK</sequence>
<dbReference type="PANTHER" id="PTHR30419">
    <property type="entry name" value="HTH-TYPE TRANSCRIPTIONAL REGULATOR YBHD"/>
    <property type="match status" value="1"/>
</dbReference>
<dbReference type="GO" id="GO:0006355">
    <property type="term" value="P:regulation of DNA-templated transcription"/>
    <property type="evidence" value="ECO:0007669"/>
    <property type="project" value="TreeGrafter"/>
</dbReference>
<name>A0A158M027_9BORD</name>
<dbReference type="EMBL" id="JFZZ01000141">
    <property type="protein sequence ID" value="KAK87137.1"/>
    <property type="molecule type" value="Genomic_DNA"/>
</dbReference>
<feature type="domain" description="LysR substrate-binding" evidence="1">
    <location>
        <begin position="2"/>
        <end position="113"/>
    </location>
</feature>
<accession>A0A158M027</accession>